<comment type="caution">
    <text evidence="1">The sequence shown here is derived from an EMBL/GenBank/DDBJ whole genome shotgun (WGS) entry which is preliminary data.</text>
</comment>
<organism evidence="1">
    <name type="scientific">Tanacetum cinerariifolium</name>
    <name type="common">Dalmatian daisy</name>
    <name type="synonym">Chrysanthemum cinerariifolium</name>
    <dbReference type="NCBI Taxonomy" id="118510"/>
    <lineage>
        <taxon>Eukaryota</taxon>
        <taxon>Viridiplantae</taxon>
        <taxon>Streptophyta</taxon>
        <taxon>Embryophyta</taxon>
        <taxon>Tracheophyta</taxon>
        <taxon>Spermatophyta</taxon>
        <taxon>Magnoliopsida</taxon>
        <taxon>eudicotyledons</taxon>
        <taxon>Gunneridae</taxon>
        <taxon>Pentapetalae</taxon>
        <taxon>asterids</taxon>
        <taxon>campanulids</taxon>
        <taxon>Asterales</taxon>
        <taxon>Asteraceae</taxon>
        <taxon>Asteroideae</taxon>
        <taxon>Anthemideae</taxon>
        <taxon>Anthemidinae</taxon>
        <taxon>Tanacetum</taxon>
    </lineage>
</organism>
<accession>A0A6L2NH47</accession>
<proteinExistence type="predicted"/>
<name>A0A6L2NH47_TANCI</name>
<dbReference type="AlphaFoldDB" id="A0A6L2NH47"/>
<gene>
    <name evidence="1" type="ORF">Tci_057481</name>
</gene>
<protein>
    <submittedName>
        <fullName evidence="1">Uncharacterized protein</fullName>
    </submittedName>
</protein>
<sequence length="103" mass="11292">MGLPKKGGGGDGVLNLISSGVIGERVYFFELEVVGVLLKEEKLDEEVAMVDRFFEGAFGALGDETWSFRRFGSGSFSGCHGGNVTNEEDDELVVRNRRQFIRG</sequence>
<reference evidence="1" key="1">
    <citation type="journal article" date="2019" name="Sci. Rep.">
        <title>Draft genome of Tanacetum cinerariifolium, the natural source of mosquito coil.</title>
        <authorList>
            <person name="Yamashiro T."/>
            <person name="Shiraishi A."/>
            <person name="Satake H."/>
            <person name="Nakayama K."/>
        </authorList>
    </citation>
    <scope>NUCLEOTIDE SEQUENCE</scope>
</reference>
<evidence type="ECO:0000313" key="1">
    <source>
        <dbReference type="EMBL" id="GEU85503.1"/>
    </source>
</evidence>
<dbReference type="EMBL" id="BKCJ010009122">
    <property type="protein sequence ID" value="GEU85503.1"/>
    <property type="molecule type" value="Genomic_DNA"/>
</dbReference>